<dbReference type="AlphaFoldDB" id="A0A9C6X115"/>
<feature type="compositionally biased region" description="Polar residues" evidence="1">
    <location>
        <begin position="164"/>
        <end position="177"/>
    </location>
</feature>
<protein>
    <submittedName>
        <fullName evidence="3">Uncharacterized protein LOC113212193</fullName>
    </submittedName>
</protein>
<reference evidence="3" key="1">
    <citation type="submission" date="2025-08" db="UniProtKB">
        <authorList>
            <consortium name="RefSeq"/>
        </authorList>
    </citation>
    <scope>IDENTIFICATION</scope>
    <source>
        <tissue evidence="3">Whole organism</tissue>
    </source>
</reference>
<dbReference type="GeneID" id="113212193"/>
<keyword evidence="2" id="KW-1185">Reference proteome</keyword>
<evidence type="ECO:0000313" key="2">
    <source>
        <dbReference type="Proteomes" id="UP000504606"/>
    </source>
</evidence>
<feature type="compositionally biased region" description="Low complexity" evidence="1">
    <location>
        <begin position="148"/>
        <end position="157"/>
    </location>
</feature>
<name>A0A9C6X115_FRAOC</name>
<gene>
    <name evidence="3" type="primary">LOC113212193</name>
</gene>
<dbReference type="Proteomes" id="UP000504606">
    <property type="component" value="Unplaced"/>
</dbReference>
<proteinExistence type="predicted"/>
<sequence>MYAVIEFDDASVETLPTIWLDEVDGELVALWPDHMSETRRATAIENCEPYDEDFTLYERVRVMHSYNSLLVARANSRTAEETSSLEPETEELGRGSRSRKRRTVNRISDDEDDEEVQSKRSKHPSAPTVNKSISQKIKEKLNQGGKNSSSSSTSKPSRTIRKSPLQSSNSNKKSPLTTPECLKESPLRQSSLSPAGILASQDQPFSVDLSEDKENHTPVNVVSGAPVRRALDYGAPSMPKDSIKKMGHKKVDMKKISEAEHLTVVSLQMEIRNRLDSLEKLVSYILRAVRPSQKLIEPKNLPTFALVDMIAFDKCEHFLSEPGNKAETSKFWDTSYEMVPNLLFRVGIDEKQYLTRARIKQQPETQQTRKCSSLLRKILAIWQ</sequence>
<evidence type="ECO:0000256" key="1">
    <source>
        <dbReference type="SAM" id="MobiDB-lite"/>
    </source>
</evidence>
<accession>A0A9C6X115</accession>
<feature type="region of interest" description="Disordered" evidence="1">
    <location>
        <begin position="74"/>
        <end position="189"/>
    </location>
</feature>
<evidence type="ECO:0000313" key="3">
    <source>
        <dbReference type="RefSeq" id="XP_052127176.1"/>
    </source>
</evidence>
<dbReference type="KEGG" id="foc:113212193"/>
<organism evidence="2 3">
    <name type="scientific">Frankliniella occidentalis</name>
    <name type="common">Western flower thrips</name>
    <name type="synonym">Euthrips occidentalis</name>
    <dbReference type="NCBI Taxonomy" id="133901"/>
    <lineage>
        <taxon>Eukaryota</taxon>
        <taxon>Metazoa</taxon>
        <taxon>Ecdysozoa</taxon>
        <taxon>Arthropoda</taxon>
        <taxon>Hexapoda</taxon>
        <taxon>Insecta</taxon>
        <taxon>Pterygota</taxon>
        <taxon>Neoptera</taxon>
        <taxon>Paraneoptera</taxon>
        <taxon>Thysanoptera</taxon>
        <taxon>Terebrantia</taxon>
        <taxon>Thripoidea</taxon>
        <taxon>Thripidae</taxon>
        <taxon>Frankliniella</taxon>
    </lineage>
</organism>
<dbReference type="RefSeq" id="XP_052127176.1">
    <property type="nucleotide sequence ID" value="XM_052271216.1"/>
</dbReference>